<keyword evidence="9 11" id="KW-0472">Membrane</keyword>
<protein>
    <submittedName>
        <fullName evidence="12">Preprotein translocase subunit YajC</fullName>
    </submittedName>
</protein>
<evidence type="ECO:0000256" key="10">
    <source>
        <dbReference type="SAM" id="MobiDB-lite"/>
    </source>
</evidence>
<evidence type="ECO:0000256" key="2">
    <source>
        <dbReference type="ARBA" id="ARBA00006742"/>
    </source>
</evidence>
<comment type="subcellular location">
    <subcellularLocation>
        <location evidence="1">Cell membrane</location>
        <topology evidence="1">Single-pass membrane protein</topology>
    </subcellularLocation>
</comment>
<dbReference type="RefSeq" id="WP_255159526.1">
    <property type="nucleotide sequence ID" value="NZ_CP101497.1"/>
</dbReference>
<evidence type="ECO:0000256" key="9">
    <source>
        <dbReference type="ARBA" id="ARBA00023136"/>
    </source>
</evidence>
<feature type="compositionally biased region" description="Basic and acidic residues" evidence="10">
    <location>
        <begin position="114"/>
        <end position="126"/>
    </location>
</feature>
<feature type="region of interest" description="Disordered" evidence="10">
    <location>
        <begin position="93"/>
        <end position="126"/>
    </location>
</feature>
<evidence type="ECO:0000313" key="13">
    <source>
        <dbReference type="Proteomes" id="UP001060039"/>
    </source>
</evidence>
<keyword evidence="3" id="KW-0813">Transport</keyword>
<keyword evidence="7 11" id="KW-1133">Transmembrane helix</keyword>
<keyword evidence="6" id="KW-0653">Protein transport</keyword>
<keyword evidence="13" id="KW-1185">Reference proteome</keyword>
<evidence type="ECO:0000256" key="1">
    <source>
        <dbReference type="ARBA" id="ARBA00004162"/>
    </source>
</evidence>
<evidence type="ECO:0000256" key="11">
    <source>
        <dbReference type="SAM" id="Phobius"/>
    </source>
</evidence>
<evidence type="ECO:0000256" key="5">
    <source>
        <dbReference type="ARBA" id="ARBA00022692"/>
    </source>
</evidence>
<keyword evidence="5 11" id="KW-0812">Transmembrane</keyword>
<keyword evidence="4" id="KW-1003">Cell membrane</keyword>
<reference evidence="12" key="1">
    <citation type="submission" date="2022-07" db="EMBL/GenBank/DDBJ databases">
        <title>Taxonomic analysis of Microcella humidisoli nov. sp., isolated from riverside soil.</title>
        <authorList>
            <person name="Molina K.M."/>
            <person name="Kim S.B."/>
        </authorList>
    </citation>
    <scope>NUCLEOTIDE SEQUENCE</scope>
    <source>
        <strain evidence="12">MMS21-STM10</strain>
    </source>
</reference>
<evidence type="ECO:0000256" key="4">
    <source>
        <dbReference type="ARBA" id="ARBA00022475"/>
    </source>
</evidence>
<sequence length="126" mass="13919">MDPLTIVMLGVLALLIFFMFRNSRKRKQDLELLQEKMVPGAEVMTNFGLFGTLVSIDEEANVATIETSPGSTVRVHRQTLARVIEDDVALEEEASEEMVAEGAPVLNESSLDAPAEKPKRTKKTES</sequence>
<gene>
    <name evidence="12" type="ORF">NNL39_12085</name>
</gene>
<evidence type="ECO:0000256" key="6">
    <source>
        <dbReference type="ARBA" id="ARBA00022927"/>
    </source>
</evidence>
<keyword evidence="8" id="KW-0811">Translocation</keyword>
<proteinExistence type="inferred from homology"/>
<accession>A0ABY5FVU8</accession>
<evidence type="ECO:0000256" key="7">
    <source>
        <dbReference type="ARBA" id="ARBA00022989"/>
    </source>
</evidence>
<dbReference type="PANTHER" id="PTHR33909">
    <property type="entry name" value="SEC TRANSLOCON ACCESSORY COMPLEX SUBUNIT YAJC"/>
    <property type="match status" value="1"/>
</dbReference>
<dbReference type="EMBL" id="CP101497">
    <property type="protein sequence ID" value="UTT62383.1"/>
    <property type="molecule type" value="Genomic_DNA"/>
</dbReference>
<dbReference type="PANTHER" id="PTHR33909:SF1">
    <property type="entry name" value="SEC TRANSLOCON ACCESSORY COMPLEX SUBUNIT YAJC"/>
    <property type="match status" value="1"/>
</dbReference>
<name>A0ABY5FVU8_9MICO</name>
<organism evidence="12 13">
    <name type="scientific">Microcella humidisoli</name>
    <dbReference type="NCBI Taxonomy" id="2963406"/>
    <lineage>
        <taxon>Bacteria</taxon>
        <taxon>Bacillati</taxon>
        <taxon>Actinomycetota</taxon>
        <taxon>Actinomycetes</taxon>
        <taxon>Micrococcales</taxon>
        <taxon>Microbacteriaceae</taxon>
        <taxon>Microcella</taxon>
    </lineage>
</organism>
<dbReference type="InterPro" id="IPR003849">
    <property type="entry name" value="Preprotein_translocase_YajC"/>
</dbReference>
<dbReference type="Pfam" id="PF02699">
    <property type="entry name" value="YajC"/>
    <property type="match status" value="1"/>
</dbReference>
<dbReference type="Proteomes" id="UP001060039">
    <property type="component" value="Chromosome"/>
</dbReference>
<evidence type="ECO:0000313" key="12">
    <source>
        <dbReference type="EMBL" id="UTT62383.1"/>
    </source>
</evidence>
<comment type="similarity">
    <text evidence="2">Belongs to the YajC family.</text>
</comment>
<evidence type="ECO:0000256" key="3">
    <source>
        <dbReference type="ARBA" id="ARBA00022448"/>
    </source>
</evidence>
<feature type="transmembrane region" description="Helical" evidence="11">
    <location>
        <begin position="6"/>
        <end position="23"/>
    </location>
</feature>
<dbReference type="SMART" id="SM01323">
    <property type="entry name" value="YajC"/>
    <property type="match status" value="1"/>
</dbReference>
<evidence type="ECO:0000256" key="8">
    <source>
        <dbReference type="ARBA" id="ARBA00023010"/>
    </source>
</evidence>